<dbReference type="Pfam" id="PF17820">
    <property type="entry name" value="PDZ_6"/>
    <property type="match status" value="1"/>
</dbReference>
<dbReference type="InterPro" id="IPR036034">
    <property type="entry name" value="PDZ_sf"/>
</dbReference>
<dbReference type="EMBL" id="SLXT01000020">
    <property type="protein sequence ID" value="TCP62608.1"/>
    <property type="molecule type" value="Genomic_DNA"/>
</dbReference>
<dbReference type="InterPro" id="IPR007549">
    <property type="entry name" value="DUF512"/>
</dbReference>
<keyword evidence="3" id="KW-1185">Reference proteome</keyword>
<dbReference type="Pfam" id="PF04459">
    <property type="entry name" value="DUF512"/>
    <property type="match status" value="1"/>
</dbReference>
<dbReference type="SUPFAM" id="SSF50156">
    <property type="entry name" value="PDZ domain-like"/>
    <property type="match status" value="1"/>
</dbReference>
<dbReference type="AlphaFoldDB" id="A0A4R2RIR2"/>
<dbReference type="Gene3D" id="2.30.42.10">
    <property type="match status" value="1"/>
</dbReference>
<accession>A0A4R2RIR2</accession>
<gene>
    <name evidence="2" type="ORF">EDD73_12025</name>
</gene>
<comment type="caution">
    <text evidence="2">The sequence shown here is derived from an EMBL/GenBank/DDBJ whole genome shotgun (WGS) entry which is preliminary data.</text>
</comment>
<protein>
    <submittedName>
        <fullName evidence="2">Putative radical SAM enzyme (TIGR03279 family)</fullName>
    </submittedName>
</protein>
<feature type="domain" description="PDZ" evidence="1">
    <location>
        <begin position="1"/>
        <end position="39"/>
    </location>
</feature>
<dbReference type="OrthoDB" id="9774724at2"/>
<dbReference type="InterPro" id="IPR045375">
    <property type="entry name" value="Put_radical_SAM-like_N"/>
</dbReference>
<dbReference type="RefSeq" id="WP_131919781.1">
    <property type="nucleotide sequence ID" value="NZ_JAOQNU010000019.1"/>
</dbReference>
<dbReference type="SUPFAM" id="SSF102114">
    <property type="entry name" value="Radical SAM enzymes"/>
    <property type="match status" value="1"/>
</dbReference>
<name>A0A4R2RIR2_9FIRM</name>
<reference evidence="2 3" key="1">
    <citation type="submission" date="2019-03" db="EMBL/GenBank/DDBJ databases">
        <title>Genomic Encyclopedia of Type Strains, Phase IV (KMG-IV): sequencing the most valuable type-strain genomes for metagenomic binning, comparative biology and taxonomic classification.</title>
        <authorList>
            <person name="Goeker M."/>
        </authorList>
    </citation>
    <scope>NUCLEOTIDE SEQUENCE [LARGE SCALE GENOMIC DNA]</scope>
    <source>
        <strain evidence="2 3">DSM 11170</strain>
    </source>
</reference>
<evidence type="ECO:0000259" key="1">
    <source>
        <dbReference type="PROSITE" id="PS50106"/>
    </source>
</evidence>
<dbReference type="InterPro" id="IPR058240">
    <property type="entry name" value="rSAM_sf"/>
</dbReference>
<dbReference type="Proteomes" id="UP000294813">
    <property type="component" value="Unassembled WGS sequence"/>
</dbReference>
<dbReference type="InterPro" id="IPR041489">
    <property type="entry name" value="PDZ_6"/>
</dbReference>
<evidence type="ECO:0000313" key="2">
    <source>
        <dbReference type="EMBL" id="TCP62608.1"/>
    </source>
</evidence>
<organism evidence="2 3">
    <name type="scientific">Heliophilum fasciatum</name>
    <dbReference type="NCBI Taxonomy" id="35700"/>
    <lineage>
        <taxon>Bacteria</taxon>
        <taxon>Bacillati</taxon>
        <taxon>Bacillota</taxon>
        <taxon>Clostridia</taxon>
        <taxon>Eubacteriales</taxon>
        <taxon>Heliobacteriaceae</taxon>
        <taxon>Heliophilum</taxon>
    </lineage>
</organism>
<proteinExistence type="predicted"/>
<dbReference type="InterPro" id="IPR001478">
    <property type="entry name" value="PDZ"/>
</dbReference>
<evidence type="ECO:0000313" key="3">
    <source>
        <dbReference type="Proteomes" id="UP000294813"/>
    </source>
</evidence>
<dbReference type="PROSITE" id="PS50106">
    <property type="entry name" value="PDZ"/>
    <property type="match status" value="1"/>
</dbReference>
<dbReference type="Pfam" id="PF19238">
    <property type="entry name" value="Radical_SAM_2"/>
    <property type="match status" value="1"/>
</dbReference>
<sequence>MRTAGGLIEGVEPGGLAASLGIQRGDRLVRINGQAIHDVLDFGFFIRDRAVTLEVLPQGAQEPLCFHVQKNEDDDLGLSFAEATFDGMRRCHNRCLFCFVDQMPPGLRRSLYQKDDDYRHSFWHGNFITLTNMSDDDWARLLMMRLSPLYVSVQATDPAVRSRLLAQPKAAELMPRLRQLVDARMQVHTQIVCCPGVNDGEVLSRSFEDLWSLGEGLASVAVVPVGLTQFRQGLYPLRVFTPEEAAAVIDEVERWQAVARPERGESLFYAADELYLAAERPFPEAEAYDDFSQLENGIGISRLFIDSWSEQMEASLAGVTPVGTGRTFVIAGVSAERVLVPLLDQAQEQGLPGSEHIRLVAVRNTFFGPTVTVTGLLTGCDVVATLQALDDPPRPGDRVLLPATMLRADGDITLDSMTVAMISAALGDVTVEVIEADGGAFWSALWRRQKRQRKGRGLWQDRS</sequence>